<dbReference type="PANTHER" id="PTHR24322:SF736">
    <property type="entry name" value="RETINOL DEHYDROGENASE 10"/>
    <property type="match status" value="1"/>
</dbReference>
<keyword evidence="4" id="KW-0521">NADP</keyword>
<protein>
    <recommendedName>
        <fullName evidence="10">Short-chain dehydrogenase/reductase 3</fullName>
    </recommendedName>
    <alternativeName>
        <fullName evidence="11">Retinal short-chain dehydrogenase/reductase 1</fullName>
    </alternativeName>
</protein>
<evidence type="ECO:0000313" key="14">
    <source>
        <dbReference type="EMBL" id="KAL0481113.1"/>
    </source>
</evidence>
<dbReference type="SUPFAM" id="SSF51735">
    <property type="entry name" value="NAD(P)-binding Rossmann-fold domains"/>
    <property type="match status" value="1"/>
</dbReference>
<comment type="similarity">
    <text evidence="2 12">Belongs to the short-chain dehydrogenases/reductases (SDR) family.</text>
</comment>
<organism evidence="14 15">
    <name type="scientific">Acrasis kona</name>
    <dbReference type="NCBI Taxonomy" id="1008807"/>
    <lineage>
        <taxon>Eukaryota</taxon>
        <taxon>Discoba</taxon>
        <taxon>Heterolobosea</taxon>
        <taxon>Tetramitia</taxon>
        <taxon>Eutetramitia</taxon>
        <taxon>Acrasidae</taxon>
        <taxon>Acrasis</taxon>
    </lineage>
</organism>
<dbReference type="Gene3D" id="3.40.50.720">
    <property type="entry name" value="NAD(P)-binding Rossmann-like Domain"/>
    <property type="match status" value="1"/>
</dbReference>
<evidence type="ECO:0000313" key="15">
    <source>
        <dbReference type="Proteomes" id="UP001431209"/>
    </source>
</evidence>
<keyword evidence="8 13" id="KW-0472">Membrane</keyword>
<dbReference type="GO" id="GO:0016020">
    <property type="term" value="C:membrane"/>
    <property type="evidence" value="ECO:0007669"/>
    <property type="project" value="UniProtKB-SubCell"/>
</dbReference>
<comment type="subcellular location">
    <subcellularLocation>
        <location evidence="1">Membrane</location>
        <topology evidence="1">Multi-pass membrane protein</topology>
    </subcellularLocation>
</comment>
<evidence type="ECO:0000256" key="4">
    <source>
        <dbReference type="ARBA" id="ARBA00022857"/>
    </source>
</evidence>
<evidence type="ECO:0000256" key="12">
    <source>
        <dbReference type="RuleBase" id="RU000363"/>
    </source>
</evidence>
<name>A0AAW2YUJ9_9EUKA</name>
<evidence type="ECO:0000256" key="5">
    <source>
        <dbReference type="ARBA" id="ARBA00022989"/>
    </source>
</evidence>
<dbReference type="PRINTS" id="PR00080">
    <property type="entry name" value="SDRFAMILY"/>
</dbReference>
<dbReference type="EMBL" id="JAOPGA020000732">
    <property type="protein sequence ID" value="KAL0481113.1"/>
    <property type="molecule type" value="Genomic_DNA"/>
</dbReference>
<keyword evidence="7" id="KW-0443">Lipid metabolism</keyword>
<feature type="transmembrane region" description="Helical" evidence="13">
    <location>
        <begin position="37"/>
        <end position="55"/>
    </location>
</feature>
<evidence type="ECO:0000256" key="3">
    <source>
        <dbReference type="ARBA" id="ARBA00022692"/>
    </source>
</evidence>
<dbReference type="Proteomes" id="UP001431209">
    <property type="component" value="Unassembled WGS sequence"/>
</dbReference>
<evidence type="ECO:0000256" key="7">
    <source>
        <dbReference type="ARBA" id="ARBA00023098"/>
    </source>
</evidence>
<evidence type="ECO:0000256" key="10">
    <source>
        <dbReference type="ARBA" id="ARBA00068717"/>
    </source>
</evidence>
<sequence>MSANITAILNPITDALSDRQRFIQLLQDHYCEHSSRFLLFVTTCIAVAIISYYICKEIYERINQQDLKGRLVLITGGASGIGRIMARRFIQEGARVVIWDVHQENMKITLEELGKDSTKCKGYIVDICDYAKVYAVAKQVEQDMGPVDILINNAGIVSGKKILECSEKSLIDTVNVNLVSHFWTVRAFLGGMKQRGYGHIVTVASAAGIFGMKHLSDYAASKFGCVGFGESLRFELKAEGIHDKISTTIVCPYFINTGMFDGVTSAHNLMPILEPDYVVDKIMTGIKRKYEVVIAPRMVYVGMLGKAISPVWFVDACMTFFTRDAMNGFKGRAHTKQE</sequence>
<evidence type="ECO:0000256" key="1">
    <source>
        <dbReference type="ARBA" id="ARBA00004141"/>
    </source>
</evidence>
<evidence type="ECO:0000256" key="8">
    <source>
        <dbReference type="ARBA" id="ARBA00023136"/>
    </source>
</evidence>
<keyword evidence="5 13" id="KW-1133">Transmembrane helix</keyword>
<evidence type="ECO:0000256" key="9">
    <source>
        <dbReference type="ARBA" id="ARBA00059620"/>
    </source>
</evidence>
<dbReference type="GO" id="GO:0052650">
    <property type="term" value="F:all-trans-retinol dehydrogenase (NADP+) activity"/>
    <property type="evidence" value="ECO:0007669"/>
    <property type="project" value="UniProtKB-ARBA"/>
</dbReference>
<dbReference type="PRINTS" id="PR00081">
    <property type="entry name" value="GDHRDH"/>
</dbReference>
<dbReference type="InterPro" id="IPR036291">
    <property type="entry name" value="NAD(P)-bd_dom_sf"/>
</dbReference>
<dbReference type="FunFam" id="3.40.50.720:FF:000131">
    <property type="entry name" value="Short-chain dehydrogenase/reductase 3"/>
    <property type="match status" value="1"/>
</dbReference>
<proteinExistence type="inferred from homology"/>
<keyword evidence="3 13" id="KW-0812">Transmembrane</keyword>
<evidence type="ECO:0000256" key="11">
    <source>
        <dbReference type="ARBA" id="ARBA00082544"/>
    </source>
</evidence>
<keyword evidence="15" id="KW-1185">Reference proteome</keyword>
<dbReference type="PANTHER" id="PTHR24322">
    <property type="entry name" value="PKSB"/>
    <property type="match status" value="1"/>
</dbReference>
<comment type="caution">
    <text evidence="14">The sequence shown here is derived from an EMBL/GenBank/DDBJ whole genome shotgun (WGS) entry which is preliminary data.</text>
</comment>
<dbReference type="Pfam" id="PF00106">
    <property type="entry name" value="adh_short"/>
    <property type="match status" value="1"/>
</dbReference>
<dbReference type="CDD" id="cd05339">
    <property type="entry name" value="17beta-HSDXI-like_SDR_c"/>
    <property type="match status" value="1"/>
</dbReference>
<accession>A0AAW2YUJ9</accession>
<dbReference type="AlphaFoldDB" id="A0AAW2YUJ9"/>
<keyword evidence="6" id="KW-0560">Oxidoreductase</keyword>
<reference evidence="14 15" key="1">
    <citation type="submission" date="2024-03" db="EMBL/GenBank/DDBJ databases">
        <title>The Acrasis kona genome and developmental transcriptomes reveal deep origins of eukaryotic multicellular pathways.</title>
        <authorList>
            <person name="Sheikh S."/>
            <person name="Fu C.-J."/>
            <person name="Brown M.W."/>
            <person name="Baldauf S.L."/>
        </authorList>
    </citation>
    <scope>NUCLEOTIDE SEQUENCE [LARGE SCALE GENOMIC DNA]</scope>
    <source>
        <strain evidence="14 15">ATCC MYA-3509</strain>
    </source>
</reference>
<evidence type="ECO:0000256" key="2">
    <source>
        <dbReference type="ARBA" id="ARBA00006484"/>
    </source>
</evidence>
<evidence type="ECO:0000256" key="6">
    <source>
        <dbReference type="ARBA" id="ARBA00023002"/>
    </source>
</evidence>
<dbReference type="InterPro" id="IPR002347">
    <property type="entry name" value="SDR_fam"/>
</dbReference>
<evidence type="ECO:0000256" key="13">
    <source>
        <dbReference type="SAM" id="Phobius"/>
    </source>
</evidence>
<comment type="function">
    <text evidence="9">Catalyzes the reduction of all-trans-retinal to all-trans-retinol in the presence of NADPH.</text>
</comment>
<gene>
    <name evidence="14" type="ORF">AKO1_012882</name>
</gene>